<proteinExistence type="predicted"/>
<keyword evidence="2" id="KW-1185">Reference proteome</keyword>
<dbReference type="RefSeq" id="WP_090840438.1">
    <property type="nucleotide sequence ID" value="NZ_FORM01000006.1"/>
</dbReference>
<accession>A0A1I3QJC9</accession>
<dbReference type="Pfam" id="PF13279">
    <property type="entry name" value="4HBT_2"/>
    <property type="match status" value="1"/>
</dbReference>
<reference evidence="2" key="1">
    <citation type="submission" date="2016-10" db="EMBL/GenBank/DDBJ databases">
        <authorList>
            <person name="Varghese N."/>
            <person name="Submissions S."/>
        </authorList>
    </citation>
    <scope>NUCLEOTIDE SEQUENCE [LARGE SCALE GENOMIC DNA]</scope>
    <source>
        <strain evidence="2">DSM 28881</strain>
    </source>
</reference>
<dbReference type="SUPFAM" id="SSF54637">
    <property type="entry name" value="Thioesterase/thiol ester dehydrase-isomerase"/>
    <property type="match status" value="1"/>
</dbReference>
<dbReference type="Proteomes" id="UP000199559">
    <property type="component" value="Unassembled WGS sequence"/>
</dbReference>
<dbReference type="STRING" id="1144750.SAMN05443431_106149"/>
<evidence type="ECO:0000313" key="1">
    <source>
        <dbReference type="EMBL" id="SFJ33411.1"/>
    </source>
</evidence>
<evidence type="ECO:0000313" key="2">
    <source>
        <dbReference type="Proteomes" id="UP000199559"/>
    </source>
</evidence>
<dbReference type="InterPro" id="IPR029069">
    <property type="entry name" value="HotDog_dom_sf"/>
</dbReference>
<protein>
    <submittedName>
        <fullName evidence="1">Acyl-CoA thioester hydrolase</fullName>
    </submittedName>
</protein>
<keyword evidence="1" id="KW-0378">Hydrolase</keyword>
<dbReference type="AlphaFoldDB" id="A0A1I3QJC9"/>
<sequence length="127" mass="14719">MKSYSQTLTVTPNDLDELNHVNNVKYIEWVNQVAKAHWVTHATQQILDQYFWVLISHHIDYKQEIVLGQTVTLNTYVKSCQGLTSIRVVEILVDGKICAYSETKWCLIHTENNKPARITSEIITLFQ</sequence>
<dbReference type="Gene3D" id="3.10.129.10">
    <property type="entry name" value="Hotdog Thioesterase"/>
    <property type="match status" value="1"/>
</dbReference>
<dbReference type="GO" id="GO:0016787">
    <property type="term" value="F:hydrolase activity"/>
    <property type="evidence" value="ECO:0007669"/>
    <property type="project" value="UniProtKB-KW"/>
</dbReference>
<gene>
    <name evidence="1" type="ORF">SAMN05443431_106149</name>
</gene>
<dbReference type="EMBL" id="FORM01000006">
    <property type="protein sequence ID" value="SFJ33411.1"/>
    <property type="molecule type" value="Genomic_DNA"/>
</dbReference>
<name>A0A1I3QJC9_9FLAO</name>
<dbReference type="CDD" id="cd00586">
    <property type="entry name" value="4HBT"/>
    <property type="match status" value="1"/>
</dbReference>
<organism evidence="1 2">
    <name type="scientific">Olleya namhaensis</name>
    <dbReference type="NCBI Taxonomy" id="1144750"/>
    <lineage>
        <taxon>Bacteria</taxon>
        <taxon>Pseudomonadati</taxon>
        <taxon>Bacteroidota</taxon>
        <taxon>Flavobacteriia</taxon>
        <taxon>Flavobacteriales</taxon>
        <taxon>Flavobacteriaceae</taxon>
    </lineage>
</organism>